<reference evidence="1 2" key="1">
    <citation type="journal article" date="2022" name="Environ. Microbiol. Rep.">
        <title>Eco-phylogenetic analyses reveal divergent evolution of vitamin B12 metabolism in the marine bacterial family 'Psychromonadaceae'.</title>
        <authorList>
            <person name="Jin X."/>
            <person name="Yang Y."/>
            <person name="Cao H."/>
            <person name="Gao B."/>
            <person name="Zhao Z."/>
        </authorList>
    </citation>
    <scope>NUCLEOTIDE SEQUENCE [LARGE SCALE GENOMIC DNA]</scope>
    <source>
        <strain evidence="1 2">MKS20</strain>
    </source>
</reference>
<protein>
    <recommendedName>
        <fullName evidence="3">KfrA N-terminal DNA-binding domain-containing protein</fullName>
    </recommendedName>
</protein>
<dbReference type="EMBL" id="JAIMJA010000002">
    <property type="protein sequence ID" value="MCE2593547.1"/>
    <property type="molecule type" value="Genomic_DNA"/>
</dbReference>
<keyword evidence="2" id="KW-1185">Reference proteome</keyword>
<comment type="caution">
    <text evidence="1">The sequence shown here is derived from an EMBL/GenBank/DDBJ whole genome shotgun (WGS) entry which is preliminary data.</text>
</comment>
<accession>A0ABS8W632</accession>
<proteinExistence type="predicted"/>
<gene>
    <name evidence="1" type="ORF">K6Y31_01790</name>
</gene>
<evidence type="ECO:0000313" key="2">
    <source>
        <dbReference type="Proteomes" id="UP001201273"/>
    </source>
</evidence>
<dbReference type="RefSeq" id="WP_233051153.1">
    <property type="nucleotide sequence ID" value="NZ_JAIMJA010000002.1"/>
</dbReference>
<dbReference type="Proteomes" id="UP001201273">
    <property type="component" value="Unassembled WGS sequence"/>
</dbReference>
<sequence length="100" mass="10952">MEDAIRAAQQIAQAGKTPSVGLIKAKLPKGYPLPKIIGALKVWQDHPEITDSSPNKPVTLAAVEDDLDKRIQQHIATAVALLNQDIAELRHEIEKLKQNS</sequence>
<organism evidence="1 2">
    <name type="scientific">Motilimonas cestriensis</name>
    <dbReference type="NCBI Taxonomy" id="2742685"/>
    <lineage>
        <taxon>Bacteria</taxon>
        <taxon>Pseudomonadati</taxon>
        <taxon>Pseudomonadota</taxon>
        <taxon>Gammaproteobacteria</taxon>
        <taxon>Alteromonadales</taxon>
        <taxon>Alteromonadales genera incertae sedis</taxon>
        <taxon>Motilimonas</taxon>
    </lineage>
</organism>
<name>A0ABS8W632_9GAMM</name>
<evidence type="ECO:0000313" key="1">
    <source>
        <dbReference type="EMBL" id="MCE2593547.1"/>
    </source>
</evidence>
<evidence type="ECO:0008006" key="3">
    <source>
        <dbReference type="Google" id="ProtNLM"/>
    </source>
</evidence>